<name>A0A516GAT8_9MICO</name>
<accession>A0A516GAT8</accession>
<evidence type="ECO:0000256" key="2">
    <source>
        <dbReference type="ARBA" id="ARBA00049106"/>
    </source>
</evidence>
<dbReference type="Proteomes" id="UP000315395">
    <property type="component" value="Chromosome"/>
</dbReference>
<dbReference type="NCBIfam" id="TIGR00026">
    <property type="entry name" value="hi_GC_TIGR00026"/>
    <property type="match status" value="1"/>
</dbReference>
<protein>
    <submittedName>
        <fullName evidence="3">Nitroreductase family deazaflavin-dependent oxidoreductase</fullName>
    </submittedName>
</protein>
<comment type="catalytic activity">
    <reaction evidence="2">
        <text>oxidized coenzyme F420-(gamma-L-Glu)(n) + a quinol + H(+) = reduced coenzyme F420-(gamma-L-Glu)(n) + a quinone</text>
        <dbReference type="Rhea" id="RHEA:39663"/>
        <dbReference type="Rhea" id="RHEA-COMP:12939"/>
        <dbReference type="Rhea" id="RHEA-COMP:14378"/>
        <dbReference type="ChEBI" id="CHEBI:15378"/>
        <dbReference type="ChEBI" id="CHEBI:24646"/>
        <dbReference type="ChEBI" id="CHEBI:132124"/>
        <dbReference type="ChEBI" id="CHEBI:133980"/>
        <dbReference type="ChEBI" id="CHEBI:139511"/>
    </reaction>
</comment>
<evidence type="ECO:0000256" key="1">
    <source>
        <dbReference type="ARBA" id="ARBA00008710"/>
    </source>
</evidence>
<reference evidence="3 4" key="1">
    <citation type="submission" date="2019-07" db="EMBL/GenBank/DDBJ databases">
        <title>complete genome sequencing of Ornithinimicrobium sp. H23M54.</title>
        <authorList>
            <person name="Bae J.-W."/>
            <person name="Lee S.-Y."/>
        </authorList>
    </citation>
    <scope>NUCLEOTIDE SEQUENCE [LARGE SCALE GENOMIC DNA]</scope>
    <source>
        <strain evidence="3 4">H23M54</strain>
    </source>
</reference>
<gene>
    <name evidence="3" type="ORF">FNH13_10115</name>
</gene>
<dbReference type="InterPro" id="IPR012349">
    <property type="entry name" value="Split_barrel_FMN-bd"/>
</dbReference>
<dbReference type="Gene3D" id="2.30.110.10">
    <property type="entry name" value="Electron Transport, Fmn-binding Protein, Chain A"/>
    <property type="match status" value="1"/>
</dbReference>
<dbReference type="RefSeq" id="WP_143783320.1">
    <property type="nucleotide sequence ID" value="NZ_CP041616.1"/>
</dbReference>
<proteinExistence type="inferred from homology"/>
<evidence type="ECO:0000313" key="3">
    <source>
        <dbReference type="EMBL" id="QDO88643.1"/>
    </source>
</evidence>
<dbReference type="GO" id="GO:0016491">
    <property type="term" value="F:oxidoreductase activity"/>
    <property type="evidence" value="ECO:0007669"/>
    <property type="project" value="InterPro"/>
</dbReference>
<dbReference type="GO" id="GO:0005886">
    <property type="term" value="C:plasma membrane"/>
    <property type="evidence" value="ECO:0007669"/>
    <property type="project" value="TreeGrafter"/>
</dbReference>
<dbReference type="AlphaFoldDB" id="A0A516GAT8"/>
<dbReference type="GO" id="GO:0070967">
    <property type="term" value="F:coenzyme F420 binding"/>
    <property type="evidence" value="ECO:0007669"/>
    <property type="project" value="TreeGrafter"/>
</dbReference>
<organism evidence="3 4">
    <name type="scientific">Ornithinimicrobium ciconiae</name>
    <dbReference type="NCBI Taxonomy" id="2594265"/>
    <lineage>
        <taxon>Bacteria</taxon>
        <taxon>Bacillati</taxon>
        <taxon>Actinomycetota</taxon>
        <taxon>Actinomycetes</taxon>
        <taxon>Micrococcales</taxon>
        <taxon>Ornithinimicrobiaceae</taxon>
        <taxon>Ornithinimicrobium</taxon>
    </lineage>
</organism>
<dbReference type="Pfam" id="PF04075">
    <property type="entry name" value="F420H2_quin_red"/>
    <property type="match status" value="1"/>
</dbReference>
<dbReference type="PANTHER" id="PTHR39428">
    <property type="entry name" value="F420H(2)-DEPENDENT QUINONE REDUCTASE RV1261C"/>
    <property type="match status" value="1"/>
</dbReference>
<dbReference type="OrthoDB" id="8225825at2"/>
<dbReference type="KEGG" id="orz:FNH13_10115"/>
<dbReference type="InterPro" id="IPR004378">
    <property type="entry name" value="F420H2_quin_Rdtase"/>
</dbReference>
<keyword evidence="4" id="KW-1185">Reference proteome</keyword>
<dbReference type="PANTHER" id="PTHR39428:SF3">
    <property type="entry name" value="DEAZAFLAVIN-DEPENDENT NITROREDUCTASE"/>
    <property type="match status" value="1"/>
</dbReference>
<comment type="similarity">
    <text evidence="1">Belongs to the F420H(2)-dependent quinone reductase family.</text>
</comment>
<dbReference type="EMBL" id="CP041616">
    <property type="protein sequence ID" value="QDO88643.1"/>
    <property type="molecule type" value="Genomic_DNA"/>
</dbReference>
<evidence type="ECO:0000313" key="4">
    <source>
        <dbReference type="Proteomes" id="UP000315395"/>
    </source>
</evidence>
<sequence>MTQTSQSSTDYVQPTTSWVRDQLDAIDAAGGDTSVVKVQGRDVVVVTMVGAKSGRPRRVPLMRVEHEGSYLAVASKGGAPEHPQWVASIRKHPGQVSVQDGTTETPMTSRELSGEEREIWWQRGVAAFPSYADYQDKTERLIPVFVLEPR</sequence>